<accession>A0A2T7NTQ0</accession>
<comment type="caution">
    <text evidence="1">The sequence shown here is derived from an EMBL/GenBank/DDBJ whole genome shotgun (WGS) entry which is preliminary data.</text>
</comment>
<evidence type="ECO:0000313" key="1">
    <source>
        <dbReference type="EMBL" id="PVD24560.1"/>
    </source>
</evidence>
<dbReference type="EMBL" id="PZQS01000009">
    <property type="protein sequence ID" value="PVD24560.1"/>
    <property type="molecule type" value="Genomic_DNA"/>
</dbReference>
<organism evidence="1 2">
    <name type="scientific">Pomacea canaliculata</name>
    <name type="common">Golden apple snail</name>
    <dbReference type="NCBI Taxonomy" id="400727"/>
    <lineage>
        <taxon>Eukaryota</taxon>
        <taxon>Metazoa</taxon>
        <taxon>Spiralia</taxon>
        <taxon>Lophotrochozoa</taxon>
        <taxon>Mollusca</taxon>
        <taxon>Gastropoda</taxon>
        <taxon>Caenogastropoda</taxon>
        <taxon>Architaenioglossa</taxon>
        <taxon>Ampullarioidea</taxon>
        <taxon>Ampullariidae</taxon>
        <taxon>Pomacea</taxon>
    </lineage>
</organism>
<reference evidence="1 2" key="1">
    <citation type="submission" date="2018-04" db="EMBL/GenBank/DDBJ databases">
        <title>The genome of golden apple snail Pomacea canaliculata provides insight into stress tolerance and invasive adaptation.</title>
        <authorList>
            <person name="Liu C."/>
            <person name="Liu B."/>
            <person name="Ren Y."/>
            <person name="Zhang Y."/>
            <person name="Wang H."/>
            <person name="Li S."/>
            <person name="Jiang F."/>
            <person name="Yin L."/>
            <person name="Zhang G."/>
            <person name="Qian W."/>
            <person name="Fan W."/>
        </authorList>
    </citation>
    <scope>NUCLEOTIDE SEQUENCE [LARGE SCALE GENOMIC DNA]</scope>
    <source>
        <strain evidence="1">SZHN2017</strain>
        <tissue evidence="1">Muscle</tissue>
    </source>
</reference>
<proteinExistence type="predicted"/>
<dbReference type="Proteomes" id="UP000245119">
    <property type="component" value="Linkage Group LG9"/>
</dbReference>
<keyword evidence="2" id="KW-1185">Reference proteome</keyword>
<gene>
    <name evidence="1" type="ORF">C0Q70_15043</name>
</gene>
<sequence>MERRYGDRSVELNHESDLVYKKQNCFPHSEDPPKVKGRLPEPGFDQKFPVHLSSDLSVCPFHSGSFTLPMTET</sequence>
<dbReference type="AlphaFoldDB" id="A0A2T7NTQ0"/>
<protein>
    <submittedName>
        <fullName evidence="1">Uncharacterized protein</fullName>
    </submittedName>
</protein>
<evidence type="ECO:0000313" key="2">
    <source>
        <dbReference type="Proteomes" id="UP000245119"/>
    </source>
</evidence>
<name>A0A2T7NTQ0_POMCA</name>